<dbReference type="HOGENOM" id="CLU_083167_0_0_1"/>
<dbReference type="AlphaFoldDB" id="A0A0D9UXK7"/>
<dbReference type="PANTHER" id="PTHR33675:SF6">
    <property type="entry name" value="OS01G0182500 PROTEIN"/>
    <property type="match status" value="1"/>
</dbReference>
<dbReference type="eggNOG" id="ENOG502QQY0">
    <property type="taxonomic scope" value="Eukaryota"/>
</dbReference>
<name>A0A0D9UXK7_9ORYZ</name>
<keyword evidence="2" id="KW-1185">Reference proteome</keyword>
<evidence type="ECO:0000313" key="1">
    <source>
        <dbReference type="EnsemblPlants" id="LPERR01G05020.1"/>
    </source>
</evidence>
<reference evidence="1 2" key="1">
    <citation type="submission" date="2012-08" db="EMBL/GenBank/DDBJ databases">
        <title>Oryza genome evolution.</title>
        <authorList>
            <person name="Wing R.A."/>
        </authorList>
    </citation>
    <scope>NUCLEOTIDE SEQUENCE</scope>
</reference>
<protein>
    <submittedName>
        <fullName evidence="1">Uncharacterized protein</fullName>
    </submittedName>
</protein>
<reference evidence="2" key="2">
    <citation type="submission" date="2013-12" db="EMBL/GenBank/DDBJ databases">
        <authorList>
            <person name="Yu Y."/>
            <person name="Lee S."/>
            <person name="de Baynast K."/>
            <person name="Wissotski M."/>
            <person name="Liu L."/>
            <person name="Talag J."/>
            <person name="Goicoechea J."/>
            <person name="Angelova A."/>
            <person name="Jetty R."/>
            <person name="Kudrna D."/>
            <person name="Golser W."/>
            <person name="Rivera L."/>
            <person name="Zhang J."/>
            <person name="Wing R."/>
        </authorList>
    </citation>
    <scope>NUCLEOTIDE SEQUENCE</scope>
</reference>
<sequence>MGLKAHQVWAFIWLPKLCGILGLAHLHLVHGDLVRHALLYDDVIVTSRATRRDEQQQQKAPLLFFSVCRRRFEEGEWKFLMAAHAPAAAAKKRRPEEGAEEEMHLAFRGAANALSQVYAQAVAKQQASFLAGERRAMEGVYGWIRSKHEEGLEVSVADLVAFLLAEIEHRSGVIPGSLQHTSAQPADSFPSTNVQSNSFSFGNVAAALNSDTAETDQTQIPGMLNALPNPSRENLYSNHLAHFSAYGSTNSLPNINGPQSNHSPQQQNFMHCNSYVPSMDES</sequence>
<dbReference type="PANTHER" id="PTHR33675">
    <property type="entry name" value="NUCLEAR RECEPTOR FAMILY 2 GROUP C PROTEIN"/>
    <property type="match status" value="1"/>
</dbReference>
<organism evidence="1 2">
    <name type="scientific">Leersia perrieri</name>
    <dbReference type="NCBI Taxonomy" id="77586"/>
    <lineage>
        <taxon>Eukaryota</taxon>
        <taxon>Viridiplantae</taxon>
        <taxon>Streptophyta</taxon>
        <taxon>Embryophyta</taxon>
        <taxon>Tracheophyta</taxon>
        <taxon>Spermatophyta</taxon>
        <taxon>Magnoliopsida</taxon>
        <taxon>Liliopsida</taxon>
        <taxon>Poales</taxon>
        <taxon>Poaceae</taxon>
        <taxon>BOP clade</taxon>
        <taxon>Oryzoideae</taxon>
        <taxon>Oryzeae</taxon>
        <taxon>Oryzinae</taxon>
        <taxon>Leersia</taxon>
    </lineage>
</organism>
<proteinExistence type="predicted"/>
<dbReference type="Gramene" id="LPERR01G05020.1">
    <property type="protein sequence ID" value="LPERR01G05020.1"/>
    <property type="gene ID" value="LPERR01G05020"/>
</dbReference>
<dbReference type="STRING" id="77586.A0A0D9UXK7"/>
<accession>A0A0D9UXK7</accession>
<dbReference type="Proteomes" id="UP000032180">
    <property type="component" value="Chromosome 1"/>
</dbReference>
<dbReference type="EnsemblPlants" id="LPERR01G05020.1">
    <property type="protein sequence ID" value="LPERR01G05020.1"/>
    <property type="gene ID" value="LPERR01G05020"/>
</dbReference>
<reference evidence="1" key="3">
    <citation type="submission" date="2015-04" db="UniProtKB">
        <authorList>
            <consortium name="EnsemblPlants"/>
        </authorList>
    </citation>
    <scope>IDENTIFICATION</scope>
</reference>
<evidence type="ECO:0000313" key="2">
    <source>
        <dbReference type="Proteomes" id="UP000032180"/>
    </source>
</evidence>